<dbReference type="Pfam" id="PF08459">
    <property type="entry name" value="UvrC_RNaseH_dom"/>
    <property type="match status" value="1"/>
</dbReference>
<evidence type="ECO:0000256" key="4">
    <source>
        <dbReference type="ARBA" id="ARBA00022881"/>
    </source>
</evidence>
<dbReference type="PROSITE" id="PS50165">
    <property type="entry name" value="UVRC"/>
    <property type="match status" value="1"/>
</dbReference>
<dbReference type="CDD" id="cd10434">
    <property type="entry name" value="GIY-YIG_UvrC_Cho"/>
    <property type="match status" value="1"/>
</dbReference>
<dbReference type="InterPro" id="IPR036876">
    <property type="entry name" value="UVR_dom_sf"/>
</dbReference>
<dbReference type="PROSITE" id="PS50164">
    <property type="entry name" value="GIY_YIG"/>
    <property type="match status" value="1"/>
</dbReference>
<reference evidence="9" key="1">
    <citation type="submission" date="2018-06" db="EMBL/GenBank/DDBJ databases">
        <authorList>
            <person name="Zhirakovskaya E."/>
        </authorList>
    </citation>
    <scope>NUCLEOTIDE SEQUENCE</scope>
</reference>
<dbReference type="InterPro" id="IPR004791">
    <property type="entry name" value="UvrC"/>
</dbReference>
<dbReference type="GO" id="GO:0006289">
    <property type="term" value="P:nucleotide-excision repair"/>
    <property type="evidence" value="ECO:0007669"/>
    <property type="project" value="InterPro"/>
</dbReference>
<dbReference type="InterPro" id="IPR001162">
    <property type="entry name" value="UvrC_RNase_H_dom"/>
</dbReference>
<keyword evidence="2" id="KW-0227">DNA damage</keyword>
<dbReference type="InterPro" id="IPR035901">
    <property type="entry name" value="GIY-YIG_endonuc_sf"/>
</dbReference>
<dbReference type="EMBL" id="UOFV01000251">
    <property type="protein sequence ID" value="VAX01387.1"/>
    <property type="molecule type" value="Genomic_DNA"/>
</dbReference>
<proteinExistence type="predicted"/>
<dbReference type="Pfam" id="PF02151">
    <property type="entry name" value="UVR"/>
    <property type="match status" value="1"/>
</dbReference>
<keyword evidence="3" id="KW-0228">DNA excision</keyword>
<dbReference type="PROSITE" id="PS50151">
    <property type="entry name" value="UVR"/>
    <property type="match status" value="1"/>
</dbReference>
<evidence type="ECO:0000259" key="8">
    <source>
        <dbReference type="PROSITE" id="PS50165"/>
    </source>
</evidence>
<dbReference type="SUPFAM" id="SSF82771">
    <property type="entry name" value="GIY-YIG endonuclease"/>
    <property type="match status" value="1"/>
</dbReference>
<keyword evidence="1" id="KW-0963">Cytoplasm</keyword>
<feature type="domain" description="UVR" evidence="6">
    <location>
        <begin position="213"/>
        <end position="248"/>
    </location>
</feature>
<evidence type="ECO:0000256" key="1">
    <source>
        <dbReference type="ARBA" id="ARBA00022490"/>
    </source>
</evidence>
<organism evidence="9">
    <name type="scientific">hydrothermal vent metagenome</name>
    <dbReference type="NCBI Taxonomy" id="652676"/>
    <lineage>
        <taxon>unclassified sequences</taxon>
        <taxon>metagenomes</taxon>
        <taxon>ecological metagenomes</taxon>
    </lineage>
</organism>
<dbReference type="GO" id="GO:0009381">
    <property type="term" value="F:excinuclease ABC activity"/>
    <property type="evidence" value="ECO:0007669"/>
    <property type="project" value="InterPro"/>
</dbReference>
<dbReference type="Pfam" id="PF01541">
    <property type="entry name" value="GIY-YIG"/>
    <property type="match status" value="1"/>
</dbReference>
<evidence type="ECO:0000313" key="9">
    <source>
        <dbReference type="EMBL" id="VAX01387.1"/>
    </source>
</evidence>
<dbReference type="Gene3D" id="3.40.1440.10">
    <property type="entry name" value="GIY-YIG endonuclease"/>
    <property type="match status" value="1"/>
</dbReference>
<dbReference type="Gene3D" id="4.10.860.10">
    <property type="entry name" value="UVR domain"/>
    <property type="match status" value="1"/>
</dbReference>
<evidence type="ECO:0000256" key="3">
    <source>
        <dbReference type="ARBA" id="ARBA00022769"/>
    </source>
</evidence>
<feature type="domain" description="GIY-YIG" evidence="7">
    <location>
        <begin position="25"/>
        <end position="103"/>
    </location>
</feature>
<dbReference type="AlphaFoldDB" id="A0A3B1B8M1"/>
<keyword evidence="5" id="KW-0234">DNA repair</keyword>
<accession>A0A3B1B8M1</accession>
<feature type="domain" description="UvrC family homology region profile" evidence="8">
    <location>
        <begin position="263"/>
        <end position="426"/>
    </location>
</feature>
<protein>
    <submittedName>
        <fullName evidence="9">Excinuclease ABC subunit C</fullName>
    </submittedName>
</protein>
<dbReference type="FunFam" id="3.40.1440.10:FF:000001">
    <property type="entry name" value="UvrABC system protein C"/>
    <property type="match status" value="1"/>
</dbReference>
<dbReference type="InterPro" id="IPR001943">
    <property type="entry name" value="UVR_dom"/>
</dbReference>
<sequence length="429" mass="48113">MSVDDSDISQPDVFDAKEYLKTLTSRPGVYRMLDASGTVLYVGKARNLKKRVTSYFTRATQAAKTRTMVAQVQGVEVTVTHTESEALLLESNLIKELKPRYNILLRDDKSFPYIFLSENDDFPRLSYHRGAKRAKGRYFGPYPSAGAVRESLNLLQKLFRVRQCDDNFFRNRSRPCLQYQIQRCTAPCVGLIDKQRYATDLRHTTMFLEGKSAKVINELVEQMEQASAALEFEEAAQIRDLIGSLRRVQESQYVSGESGNLDVIAVMLGGGLACVQVFFVRDGRNLGNKTFFPRHIEGAGPDEVLTAFIAQYYLVGHAGRTVPAEILVNTALDDEGELLQTVLSEESGHRVRITHKLRGERARWVTMAVTNAENALNAQIATKSTVLRRFQALQDVLQLDSPPQRLECFDISHTMGEATVASCVVLDTT</sequence>
<evidence type="ECO:0000256" key="2">
    <source>
        <dbReference type="ARBA" id="ARBA00022763"/>
    </source>
</evidence>
<dbReference type="NCBIfam" id="TIGR00194">
    <property type="entry name" value="uvrC"/>
    <property type="match status" value="1"/>
</dbReference>
<feature type="non-terminal residue" evidence="9">
    <location>
        <position position="429"/>
    </location>
</feature>
<evidence type="ECO:0000259" key="6">
    <source>
        <dbReference type="PROSITE" id="PS50151"/>
    </source>
</evidence>
<dbReference type="SMART" id="SM00465">
    <property type="entry name" value="GIYc"/>
    <property type="match status" value="1"/>
</dbReference>
<dbReference type="PANTHER" id="PTHR30562:SF1">
    <property type="entry name" value="UVRABC SYSTEM PROTEIN C"/>
    <property type="match status" value="1"/>
</dbReference>
<dbReference type="Gene3D" id="3.30.420.340">
    <property type="entry name" value="UvrC, RNAse H endonuclease domain"/>
    <property type="match status" value="1"/>
</dbReference>
<dbReference type="InterPro" id="IPR000305">
    <property type="entry name" value="GIY-YIG_endonuc"/>
</dbReference>
<gene>
    <name evidence="9" type="ORF">MNBD_GAMMA19-880</name>
</gene>
<name>A0A3B1B8M1_9ZZZZ</name>
<dbReference type="SUPFAM" id="SSF46600">
    <property type="entry name" value="C-terminal UvrC-binding domain of UvrB"/>
    <property type="match status" value="1"/>
</dbReference>
<evidence type="ECO:0000259" key="7">
    <source>
        <dbReference type="PROSITE" id="PS50164"/>
    </source>
</evidence>
<keyword evidence="4" id="KW-0267">Excision nuclease</keyword>
<dbReference type="InterPro" id="IPR038476">
    <property type="entry name" value="UvrC_RNase_H_dom_sf"/>
</dbReference>
<dbReference type="GO" id="GO:0009380">
    <property type="term" value="C:excinuclease repair complex"/>
    <property type="evidence" value="ECO:0007669"/>
    <property type="project" value="InterPro"/>
</dbReference>
<dbReference type="InterPro" id="IPR047296">
    <property type="entry name" value="GIY-YIG_UvrC_Cho"/>
</dbReference>
<evidence type="ECO:0000256" key="5">
    <source>
        <dbReference type="ARBA" id="ARBA00023204"/>
    </source>
</evidence>
<dbReference type="Pfam" id="PF22920">
    <property type="entry name" value="UvrC_RNaseH"/>
    <property type="match status" value="1"/>
</dbReference>
<dbReference type="InterPro" id="IPR050066">
    <property type="entry name" value="UvrABC_protein_C"/>
</dbReference>
<dbReference type="PANTHER" id="PTHR30562">
    <property type="entry name" value="UVRC/OXIDOREDUCTASE"/>
    <property type="match status" value="1"/>
</dbReference>